<evidence type="ECO:0000313" key="2">
    <source>
        <dbReference type="Proteomes" id="UP000092583"/>
    </source>
</evidence>
<keyword evidence="2" id="KW-1185">Reference proteome</keyword>
<dbReference type="AlphaFoldDB" id="A0A1B9IHN4"/>
<protein>
    <submittedName>
        <fullName evidence="1">Uncharacterized protein</fullName>
    </submittedName>
</protein>
<reference evidence="2" key="2">
    <citation type="submission" date="2013-12" db="EMBL/GenBank/DDBJ databases">
        <title>Evolution of pathogenesis and genome organization in the Tremellales.</title>
        <authorList>
            <person name="Cuomo C."/>
            <person name="Litvintseva A."/>
            <person name="Heitman J."/>
            <person name="Chen Y."/>
            <person name="Sun S."/>
            <person name="Springer D."/>
            <person name="Dromer F."/>
            <person name="Young S."/>
            <person name="Zeng Q."/>
            <person name="Chapman S."/>
            <person name="Gujja S."/>
            <person name="Saif S."/>
            <person name="Birren B."/>
        </authorList>
    </citation>
    <scope>NUCLEOTIDE SEQUENCE [LARGE SCALE GENOMIC DNA]</scope>
    <source>
        <strain evidence="2">CBS 10435</strain>
    </source>
</reference>
<organism evidence="1 2">
    <name type="scientific">Kwoniella mangroviensis CBS 10435</name>
    <dbReference type="NCBI Taxonomy" id="1331196"/>
    <lineage>
        <taxon>Eukaryota</taxon>
        <taxon>Fungi</taxon>
        <taxon>Dikarya</taxon>
        <taxon>Basidiomycota</taxon>
        <taxon>Agaricomycotina</taxon>
        <taxon>Tremellomycetes</taxon>
        <taxon>Tremellales</taxon>
        <taxon>Cryptococcaceae</taxon>
        <taxon>Kwoniella</taxon>
    </lineage>
</organism>
<dbReference type="OrthoDB" id="2559089at2759"/>
<evidence type="ECO:0000313" key="1">
    <source>
        <dbReference type="EMBL" id="OCF54957.1"/>
    </source>
</evidence>
<dbReference type="Proteomes" id="UP000092583">
    <property type="component" value="Unassembled WGS sequence"/>
</dbReference>
<sequence>MGEVHLEVQIEIHEQPKELHILGGDHNKPSTYSTVMAWDQEFGVIFKRWHDENDKKEPLECYELIFYPLGSPNPIPDGFGPGPVNNPVIVKPEDSPKSLGLSNTIPLWVKNKHHHHHHHEKNSKADD</sequence>
<proteinExistence type="predicted"/>
<name>A0A1B9IHN4_9TREE</name>
<dbReference type="EMBL" id="KI669468">
    <property type="protein sequence ID" value="OCF54957.1"/>
    <property type="molecule type" value="Genomic_DNA"/>
</dbReference>
<reference evidence="1 2" key="1">
    <citation type="submission" date="2013-07" db="EMBL/GenBank/DDBJ databases">
        <title>The Genome Sequence of Kwoniella mangroviensis CBS10435.</title>
        <authorList>
            <consortium name="The Broad Institute Genome Sequencing Platform"/>
            <person name="Cuomo C."/>
            <person name="Litvintseva A."/>
            <person name="Chen Y."/>
            <person name="Heitman J."/>
            <person name="Sun S."/>
            <person name="Springer D."/>
            <person name="Dromer F."/>
            <person name="Young S.K."/>
            <person name="Zeng Q."/>
            <person name="Gargeya S."/>
            <person name="Fitzgerald M."/>
            <person name="Abouelleil A."/>
            <person name="Alvarado L."/>
            <person name="Berlin A.M."/>
            <person name="Chapman S.B."/>
            <person name="Dewar J."/>
            <person name="Goldberg J."/>
            <person name="Griggs A."/>
            <person name="Gujja S."/>
            <person name="Hansen M."/>
            <person name="Howarth C."/>
            <person name="Imamovic A."/>
            <person name="Larimer J."/>
            <person name="McCowan C."/>
            <person name="Murphy C."/>
            <person name="Pearson M."/>
            <person name="Priest M."/>
            <person name="Roberts A."/>
            <person name="Saif S."/>
            <person name="Shea T."/>
            <person name="Sykes S."/>
            <person name="Wortman J."/>
            <person name="Nusbaum C."/>
            <person name="Birren B."/>
        </authorList>
    </citation>
    <scope>NUCLEOTIDE SEQUENCE [LARGE SCALE GENOMIC DNA]</scope>
    <source>
        <strain evidence="1 2">CBS 10435</strain>
    </source>
</reference>
<gene>
    <name evidence="1" type="ORF">L486_07613</name>
</gene>
<accession>A0A1B9IHN4</accession>